<dbReference type="Proteomes" id="UP000054324">
    <property type="component" value="Unassembled WGS sequence"/>
</dbReference>
<dbReference type="EMBL" id="KL596753">
    <property type="protein sequence ID" value="KER26192.1"/>
    <property type="molecule type" value="Genomic_DNA"/>
</dbReference>
<evidence type="ECO:0000313" key="1">
    <source>
        <dbReference type="EMBL" id="KER26192.1"/>
    </source>
</evidence>
<dbReference type="GeneID" id="20320656"/>
<feature type="non-terminal residue" evidence="1">
    <location>
        <position position="30"/>
    </location>
</feature>
<sequence length="30" mass="3395">WILRVNFQQNCTIEDSNGNQLTDSIGITIT</sequence>
<name>A0A074ZKC2_OPIVI</name>
<keyword evidence="2" id="KW-1185">Reference proteome</keyword>
<dbReference type="CTD" id="20320656"/>
<dbReference type="AlphaFoldDB" id="A0A074ZKC2"/>
<reference evidence="1 2" key="1">
    <citation type="submission" date="2013-11" db="EMBL/GenBank/DDBJ databases">
        <title>Opisthorchis viverrini - life in the bile duct.</title>
        <authorList>
            <person name="Young N.D."/>
            <person name="Nagarajan N."/>
            <person name="Lin S.J."/>
            <person name="Korhonen P.K."/>
            <person name="Jex A.R."/>
            <person name="Hall R.S."/>
            <person name="Safavi-Hemami H."/>
            <person name="Kaewkong W."/>
            <person name="Bertrand D."/>
            <person name="Gao S."/>
            <person name="Seet Q."/>
            <person name="Wongkham S."/>
            <person name="Teh B.T."/>
            <person name="Wongkham C."/>
            <person name="Intapan P.M."/>
            <person name="Maleewong W."/>
            <person name="Yang X."/>
            <person name="Hu M."/>
            <person name="Wang Z."/>
            <person name="Hofmann A."/>
            <person name="Sternberg P.W."/>
            <person name="Tan P."/>
            <person name="Wang J."/>
            <person name="Gasser R.B."/>
        </authorList>
    </citation>
    <scope>NUCLEOTIDE SEQUENCE [LARGE SCALE GENOMIC DNA]</scope>
</reference>
<feature type="non-terminal residue" evidence="1">
    <location>
        <position position="1"/>
    </location>
</feature>
<gene>
    <name evidence="1" type="ORF">T265_06477</name>
</gene>
<organism evidence="1 2">
    <name type="scientific">Opisthorchis viverrini</name>
    <name type="common">Southeast Asian liver fluke</name>
    <dbReference type="NCBI Taxonomy" id="6198"/>
    <lineage>
        <taxon>Eukaryota</taxon>
        <taxon>Metazoa</taxon>
        <taxon>Spiralia</taxon>
        <taxon>Lophotrochozoa</taxon>
        <taxon>Platyhelminthes</taxon>
        <taxon>Trematoda</taxon>
        <taxon>Digenea</taxon>
        <taxon>Opisthorchiida</taxon>
        <taxon>Opisthorchiata</taxon>
        <taxon>Opisthorchiidae</taxon>
        <taxon>Opisthorchis</taxon>
    </lineage>
</organism>
<dbReference type="KEGG" id="ovi:T265_06477"/>
<protein>
    <submittedName>
        <fullName evidence="1">Uncharacterized protein</fullName>
    </submittedName>
</protein>
<dbReference type="RefSeq" id="XP_009170015.1">
    <property type="nucleotide sequence ID" value="XM_009171751.1"/>
</dbReference>
<accession>A0A074ZKC2</accession>
<evidence type="ECO:0000313" key="2">
    <source>
        <dbReference type="Proteomes" id="UP000054324"/>
    </source>
</evidence>
<proteinExistence type="predicted"/>